<evidence type="ECO:0000313" key="11">
    <source>
        <dbReference type="Proteomes" id="UP000240830"/>
    </source>
</evidence>
<comment type="similarity">
    <text evidence="3 8">Belongs to the class-II pyridoxal-phosphate-dependent aminotransferase family.</text>
</comment>
<sequence>MSSVRFICGTQDLHKKLEAKISEFHGTDDTILYTSCFDANAGIFETLLGAEDAVISDALNHASIIDGIRLCKAQRLRYKHNDMDDLERLLKDNREKARTMLIATDGVFSMDGDLAKLPEICHLARKYDALVFVDDSHATGFIGSTGRGTAEHFNLEKEVDIISSTLGKALGGSSGRSEVISTLRQRSRPYLFSNSLPPVIASFALKALELVSSRPELCIAVNENAVHFRKSMTAKGFKIMGNASHPICPVLIGDAVIAGKMAAELRACGIFVIAFSYPVVPHDLARIRVQLSASHTKKQIDNAVAEFERIGKKYNVI</sequence>
<dbReference type="Gene3D" id="3.90.1150.10">
    <property type="entry name" value="Aspartate Aminotransferase, domain 1"/>
    <property type="match status" value="1"/>
</dbReference>
<dbReference type="CDD" id="cd06454">
    <property type="entry name" value="KBL_like"/>
    <property type="match status" value="1"/>
</dbReference>
<evidence type="ECO:0000256" key="1">
    <source>
        <dbReference type="ARBA" id="ARBA00001933"/>
    </source>
</evidence>
<dbReference type="InterPro" id="IPR015424">
    <property type="entry name" value="PyrdxlP-dep_Trfase"/>
</dbReference>
<name>A0A2H9TJY5_9FUNG</name>
<reference evidence="10 11" key="1">
    <citation type="submission" date="2016-10" db="EMBL/GenBank/DDBJ databases">
        <title>The genome of Paramicrosporidium saccamoebae is the missing link in understanding Cryptomycota and Microsporidia evolution.</title>
        <authorList>
            <person name="Quandt C.A."/>
            <person name="Beaudet D."/>
            <person name="Corsaro D."/>
            <person name="Michel R."/>
            <person name="Corradi N."/>
            <person name="James T."/>
        </authorList>
    </citation>
    <scope>NUCLEOTIDE SEQUENCE [LARGE SCALE GENOMIC DNA]</scope>
    <source>
        <strain evidence="10 11">KSL3</strain>
    </source>
</reference>
<comment type="function">
    <text evidence="2">Catalyzes the synthesis of 5-aminolevulinate (ALA) from succinyl-CoA and glycine, the first and rate-limiting step in heme biosynthesis.</text>
</comment>
<dbReference type="NCBIfam" id="NF005394">
    <property type="entry name" value="PRK06939.1"/>
    <property type="match status" value="1"/>
</dbReference>
<evidence type="ECO:0000256" key="8">
    <source>
        <dbReference type="RuleBase" id="RU003693"/>
    </source>
</evidence>
<evidence type="ECO:0000256" key="5">
    <source>
        <dbReference type="ARBA" id="ARBA00022679"/>
    </source>
</evidence>
<dbReference type="InterPro" id="IPR015422">
    <property type="entry name" value="PyrdxlP-dep_Trfase_small"/>
</dbReference>
<dbReference type="PROSITE" id="PS00599">
    <property type="entry name" value="AA_TRANSFER_CLASS_2"/>
    <property type="match status" value="1"/>
</dbReference>
<keyword evidence="6 8" id="KW-0663">Pyridoxal phosphate</keyword>
<dbReference type="InterPro" id="IPR015421">
    <property type="entry name" value="PyrdxlP-dep_Trfase_major"/>
</dbReference>
<comment type="cofactor">
    <cofactor evidence="1 8">
        <name>pyridoxal 5'-phosphate</name>
        <dbReference type="ChEBI" id="CHEBI:597326"/>
    </cofactor>
</comment>
<dbReference type="STRING" id="1246581.A0A2H9TJY5"/>
<gene>
    <name evidence="10" type="ORF">PSACC_02135</name>
</gene>
<evidence type="ECO:0000256" key="4">
    <source>
        <dbReference type="ARBA" id="ARBA00019560"/>
    </source>
</evidence>
<evidence type="ECO:0000256" key="3">
    <source>
        <dbReference type="ARBA" id="ARBA00008392"/>
    </source>
</evidence>
<evidence type="ECO:0000313" key="10">
    <source>
        <dbReference type="EMBL" id="PJF18067.1"/>
    </source>
</evidence>
<evidence type="ECO:0000259" key="9">
    <source>
        <dbReference type="Pfam" id="PF00155"/>
    </source>
</evidence>
<keyword evidence="10" id="KW-0436">Ligase</keyword>
<dbReference type="Proteomes" id="UP000240830">
    <property type="component" value="Unassembled WGS sequence"/>
</dbReference>
<dbReference type="InterPro" id="IPR050087">
    <property type="entry name" value="AON_synthase_class-II"/>
</dbReference>
<dbReference type="PANTHER" id="PTHR13693:SF102">
    <property type="entry name" value="2-AMINO-3-KETOBUTYRATE COENZYME A LIGASE, MITOCHONDRIAL"/>
    <property type="match status" value="1"/>
</dbReference>
<dbReference type="GO" id="GO:0016746">
    <property type="term" value="F:acyltransferase activity"/>
    <property type="evidence" value="ECO:0007669"/>
    <property type="project" value="UniProtKB-KW"/>
</dbReference>
<dbReference type="FunFam" id="3.40.640.10:FF:000006">
    <property type="entry name" value="5-aminolevulinate synthase, mitochondrial"/>
    <property type="match status" value="1"/>
</dbReference>
<accession>A0A2H9TJY5</accession>
<organism evidence="10 11">
    <name type="scientific">Paramicrosporidium saccamoebae</name>
    <dbReference type="NCBI Taxonomy" id="1246581"/>
    <lineage>
        <taxon>Eukaryota</taxon>
        <taxon>Fungi</taxon>
        <taxon>Fungi incertae sedis</taxon>
        <taxon>Cryptomycota</taxon>
        <taxon>Cryptomycota incertae sedis</taxon>
        <taxon>Paramicrosporidium</taxon>
    </lineage>
</organism>
<keyword evidence="5" id="KW-0808">Transferase</keyword>
<dbReference type="Pfam" id="PF00155">
    <property type="entry name" value="Aminotran_1_2"/>
    <property type="match status" value="1"/>
</dbReference>
<feature type="domain" description="Aminotransferase class I/classII large" evidence="9">
    <location>
        <begin position="5"/>
        <end position="305"/>
    </location>
</feature>
<dbReference type="Gene3D" id="3.40.640.10">
    <property type="entry name" value="Type I PLP-dependent aspartate aminotransferase-like (Major domain)"/>
    <property type="match status" value="1"/>
</dbReference>
<comment type="caution">
    <text evidence="10">The sequence shown here is derived from an EMBL/GenBank/DDBJ whole genome shotgun (WGS) entry which is preliminary data.</text>
</comment>
<proteinExistence type="inferred from homology"/>
<dbReference type="InterPro" id="IPR004839">
    <property type="entry name" value="Aminotransferase_I/II_large"/>
</dbReference>
<protein>
    <recommendedName>
        <fullName evidence="4">5-aminolevulinate synthase, mitochondrial</fullName>
    </recommendedName>
</protein>
<dbReference type="PANTHER" id="PTHR13693">
    <property type="entry name" value="CLASS II AMINOTRANSFERASE/8-AMINO-7-OXONONANOATE SYNTHASE"/>
    <property type="match status" value="1"/>
</dbReference>
<evidence type="ECO:0000256" key="7">
    <source>
        <dbReference type="ARBA" id="ARBA00023315"/>
    </source>
</evidence>
<evidence type="ECO:0000256" key="2">
    <source>
        <dbReference type="ARBA" id="ARBA00003076"/>
    </source>
</evidence>
<dbReference type="SUPFAM" id="SSF53383">
    <property type="entry name" value="PLP-dependent transferases"/>
    <property type="match status" value="1"/>
</dbReference>
<dbReference type="GO" id="GO:0006783">
    <property type="term" value="P:heme biosynthetic process"/>
    <property type="evidence" value="ECO:0007669"/>
    <property type="project" value="UniProtKB-ARBA"/>
</dbReference>
<dbReference type="OrthoDB" id="10263824at2759"/>
<dbReference type="GO" id="GO:0016874">
    <property type="term" value="F:ligase activity"/>
    <property type="evidence" value="ECO:0007669"/>
    <property type="project" value="UniProtKB-KW"/>
</dbReference>
<evidence type="ECO:0000256" key="6">
    <source>
        <dbReference type="ARBA" id="ARBA00022898"/>
    </source>
</evidence>
<keyword evidence="11" id="KW-1185">Reference proteome</keyword>
<dbReference type="EMBL" id="MTSL01000146">
    <property type="protein sequence ID" value="PJF18067.1"/>
    <property type="molecule type" value="Genomic_DNA"/>
</dbReference>
<dbReference type="AlphaFoldDB" id="A0A2H9TJY5"/>
<dbReference type="GO" id="GO:0030170">
    <property type="term" value="F:pyridoxal phosphate binding"/>
    <property type="evidence" value="ECO:0007669"/>
    <property type="project" value="InterPro"/>
</dbReference>
<keyword evidence="7" id="KW-0012">Acyltransferase</keyword>
<dbReference type="InterPro" id="IPR001917">
    <property type="entry name" value="Aminotrans_II_pyridoxalP_BS"/>
</dbReference>